<dbReference type="GO" id="GO:0005737">
    <property type="term" value="C:cytoplasm"/>
    <property type="evidence" value="ECO:0007669"/>
    <property type="project" value="TreeGrafter"/>
</dbReference>
<dbReference type="GO" id="GO:0005525">
    <property type="term" value="F:GTP binding"/>
    <property type="evidence" value="ECO:0007669"/>
    <property type="project" value="InterPro"/>
</dbReference>
<dbReference type="AlphaFoldDB" id="A0A495MHL8"/>
<dbReference type="Gene3D" id="1.10.287.130">
    <property type="match status" value="1"/>
</dbReference>
<dbReference type="EMBL" id="RBLC01000001">
    <property type="protein sequence ID" value="RKS25501.1"/>
    <property type="molecule type" value="Genomic_DNA"/>
</dbReference>
<dbReference type="SUPFAM" id="SSF52540">
    <property type="entry name" value="P-loop containing nucleoside triphosphate hydrolases"/>
    <property type="match status" value="1"/>
</dbReference>
<keyword evidence="2" id="KW-0418">Kinase</keyword>
<dbReference type="Proteomes" id="UP000277579">
    <property type="component" value="Unassembled WGS sequence"/>
</dbReference>
<dbReference type="Pfam" id="PF03308">
    <property type="entry name" value="MeaB"/>
    <property type="match status" value="1"/>
</dbReference>
<dbReference type="NCBIfam" id="TIGR00750">
    <property type="entry name" value="lao"/>
    <property type="match status" value="1"/>
</dbReference>
<dbReference type="InterPro" id="IPR005129">
    <property type="entry name" value="GTPase_ArgK"/>
</dbReference>
<comment type="caution">
    <text evidence="2">The sequence shown here is derived from an EMBL/GenBank/DDBJ whole genome shotgun (WGS) entry which is preliminary data.</text>
</comment>
<gene>
    <name evidence="2" type="ORF">CLV94_0535</name>
</gene>
<dbReference type="InterPro" id="IPR027417">
    <property type="entry name" value="P-loop_NTPase"/>
</dbReference>
<sequence length="382" mass="41932">MKLFLFSLLLLLKTATVSKSSPHKSALQEKEGINQPESIGKASVAQIIQSRKRQPSAQELISGILKGDKTALSRAITLVESTNPKHLEKANEIIQACLPYANNSVRIGITGVPGVGKSTFIEAFGKFLTSSGKQVAVLAVDPSSTISHGSILGDKTRMEELVKDEKAYIRPSASGETLGGVARKTRETIILCEACGFDTIIIETVGVGQSETAVHSMVDFFLLLKISGAGDELQGIKRGIMEMADAIVINKADGDNIKKANMAKTEFNRALHLFPAKSSGWQPKVTTCSAITHDGISDVWTMISDYLELTKGNDYFYERRKNQNQHWLLETINEQLKLNFFEHPQIKNLLEENKKAVQNSEVSPFAAAQNLLQIYQNSKNLK</sequence>
<dbReference type="GO" id="GO:0003924">
    <property type="term" value="F:GTPase activity"/>
    <property type="evidence" value="ECO:0007669"/>
    <property type="project" value="InterPro"/>
</dbReference>
<dbReference type="PANTHER" id="PTHR23408:SF3">
    <property type="entry name" value="METHYLMALONIC ACIDURIA TYPE A PROTEIN, MITOCHONDRIAL"/>
    <property type="match status" value="1"/>
</dbReference>
<evidence type="ECO:0000313" key="3">
    <source>
        <dbReference type="Proteomes" id="UP000277579"/>
    </source>
</evidence>
<evidence type="ECO:0000256" key="1">
    <source>
        <dbReference type="ARBA" id="ARBA00009625"/>
    </source>
</evidence>
<keyword evidence="2" id="KW-0808">Transferase</keyword>
<proteinExistence type="inferred from homology"/>
<reference evidence="2 3" key="1">
    <citation type="submission" date="2018-10" db="EMBL/GenBank/DDBJ databases">
        <title>Genomic Encyclopedia of Archaeal and Bacterial Type Strains, Phase II (KMG-II): from individual species to whole genera.</title>
        <authorList>
            <person name="Goeker M."/>
        </authorList>
    </citation>
    <scope>NUCLEOTIDE SEQUENCE [LARGE SCALE GENOMIC DNA]</scope>
    <source>
        <strain evidence="2 3">DSM 29537</strain>
    </source>
</reference>
<dbReference type="NCBIfam" id="NF006958">
    <property type="entry name" value="PRK09435.1"/>
    <property type="match status" value="1"/>
</dbReference>
<dbReference type="GO" id="GO:0016301">
    <property type="term" value="F:kinase activity"/>
    <property type="evidence" value="ECO:0007669"/>
    <property type="project" value="UniProtKB-KW"/>
</dbReference>
<accession>A0A495MHL8</accession>
<dbReference type="Gene3D" id="3.40.50.300">
    <property type="entry name" value="P-loop containing nucleotide triphosphate hydrolases"/>
    <property type="match status" value="1"/>
</dbReference>
<name>A0A495MHL8_9FLAO</name>
<dbReference type="Gene3D" id="1.20.5.170">
    <property type="match status" value="1"/>
</dbReference>
<keyword evidence="3" id="KW-1185">Reference proteome</keyword>
<comment type="similarity">
    <text evidence="1">Belongs to the SIMIBI class G3E GTPase family. ArgK/MeaB subfamily.</text>
</comment>
<dbReference type="PANTHER" id="PTHR23408">
    <property type="entry name" value="METHYLMALONYL-COA MUTASE"/>
    <property type="match status" value="1"/>
</dbReference>
<dbReference type="CDD" id="cd03114">
    <property type="entry name" value="MMAA-like"/>
    <property type="match status" value="1"/>
</dbReference>
<protein>
    <submittedName>
        <fullName evidence="2">LAO/AO transport system kinase</fullName>
    </submittedName>
</protein>
<evidence type="ECO:0000313" key="2">
    <source>
        <dbReference type="EMBL" id="RKS25501.1"/>
    </source>
</evidence>
<organism evidence="2 3">
    <name type="scientific">Flavobacterium endophyticum</name>
    <dbReference type="NCBI Taxonomy" id="1540163"/>
    <lineage>
        <taxon>Bacteria</taxon>
        <taxon>Pseudomonadati</taxon>
        <taxon>Bacteroidota</taxon>
        <taxon>Flavobacteriia</taxon>
        <taxon>Flavobacteriales</taxon>
        <taxon>Flavobacteriaceae</taxon>
        <taxon>Flavobacterium</taxon>
    </lineage>
</organism>